<proteinExistence type="predicted"/>
<dbReference type="SUPFAM" id="SSF46689">
    <property type="entry name" value="Homeodomain-like"/>
    <property type="match status" value="1"/>
</dbReference>
<dbReference type="PANTHER" id="PTHR33293">
    <property type="entry name" value="INSERTION ELEMENT IS1 1 PROTEIN INSB-RELATED"/>
    <property type="match status" value="1"/>
</dbReference>
<dbReference type="InterPro" id="IPR051354">
    <property type="entry name" value="Transposase_27_IS1"/>
</dbReference>
<dbReference type="PANTHER" id="PTHR33293:SF1">
    <property type="entry name" value="INSERTION ELEMENT IS1 1 PROTEIN INSB-RELATED"/>
    <property type="match status" value="1"/>
</dbReference>
<dbReference type="Gene3D" id="1.10.10.10">
    <property type="entry name" value="Winged helix-like DNA-binding domain superfamily/Winged helix DNA-binding domain"/>
    <property type="match status" value="1"/>
</dbReference>
<feature type="region of interest" description="Disordered" evidence="1">
    <location>
        <begin position="1"/>
        <end position="23"/>
    </location>
</feature>
<accession>A0ABV0KNB7</accession>
<dbReference type="InterPro" id="IPR009057">
    <property type="entry name" value="Homeodomain-like_sf"/>
</dbReference>
<name>A0ABV0KNB7_9CYAN</name>
<dbReference type="RefSeq" id="WP_190448657.1">
    <property type="nucleotide sequence ID" value="NZ_JAMPLM010000020.1"/>
</dbReference>
<evidence type="ECO:0000313" key="2">
    <source>
        <dbReference type="EMBL" id="MEP1060665.1"/>
    </source>
</evidence>
<keyword evidence="3" id="KW-1185">Reference proteome</keyword>
<dbReference type="Proteomes" id="UP001476950">
    <property type="component" value="Unassembled WGS sequence"/>
</dbReference>
<organism evidence="2 3">
    <name type="scientific">Stenomitos frigidus AS-A4</name>
    <dbReference type="NCBI Taxonomy" id="2933935"/>
    <lineage>
        <taxon>Bacteria</taxon>
        <taxon>Bacillati</taxon>
        <taxon>Cyanobacteriota</taxon>
        <taxon>Cyanophyceae</taxon>
        <taxon>Leptolyngbyales</taxon>
        <taxon>Leptolyngbyaceae</taxon>
        <taxon>Stenomitos</taxon>
    </lineage>
</organism>
<sequence length="132" mass="15114">MKCPRCNSNQTRKNGHHHGKQNYSCKQCGRQFLESYNTRGYSEDIRKLCLKMHASGMSFRAVEQATGISHNAVINWFKQANLALSEASESEESPENDSEETVLKTLKKFFKFKKKQKFYTSSNHLLLAAFAS</sequence>
<feature type="compositionally biased region" description="Polar residues" evidence="1">
    <location>
        <begin position="1"/>
        <end position="12"/>
    </location>
</feature>
<comment type="caution">
    <text evidence="2">The sequence shown here is derived from an EMBL/GenBank/DDBJ whole genome shotgun (WGS) entry which is preliminary data.</text>
</comment>
<dbReference type="InterPro" id="IPR036388">
    <property type="entry name" value="WH-like_DNA-bd_sf"/>
</dbReference>
<evidence type="ECO:0000313" key="3">
    <source>
        <dbReference type="Proteomes" id="UP001476950"/>
    </source>
</evidence>
<evidence type="ECO:0000256" key="1">
    <source>
        <dbReference type="SAM" id="MobiDB-lite"/>
    </source>
</evidence>
<dbReference type="EMBL" id="JAMPLM010000020">
    <property type="protein sequence ID" value="MEP1060665.1"/>
    <property type="molecule type" value="Genomic_DNA"/>
</dbReference>
<evidence type="ECO:0008006" key="4">
    <source>
        <dbReference type="Google" id="ProtNLM"/>
    </source>
</evidence>
<protein>
    <recommendedName>
        <fullName evidence="4">IS1 family transposase</fullName>
    </recommendedName>
</protein>
<gene>
    <name evidence="2" type="ORF">NDI38_19720</name>
</gene>
<reference evidence="2 3" key="1">
    <citation type="submission" date="2022-04" db="EMBL/GenBank/DDBJ databases">
        <title>Positive selection, recombination, and allopatry shape intraspecific diversity of widespread and dominant cyanobacteria.</title>
        <authorList>
            <person name="Wei J."/>
            <person name="Shu W."/>
            <person name="Hu C."/>
        </authorList>
    </citation>
    <scope>NUCLEOTIDE SEQUENCE [LARGE SCALE GENOMIC DNA]</scope>
    <source>
        <strain evidence="2 3">AS-A4</strain>
    </source>
</reference>